<feature type="transmembrane region" description="Helical" evidence="3">
    <location>
        <begin position="275"/>
        <end position="292"/>
    </location>
</feature>
<protein>
    <recommendedName>
        <fullName evidence="3">Solute carrier organic anion transporter family member</fullName>
    </recommendedName>
</protein>
<dbReference type="PANTHER" id="PTHR11388:SF89">
    <property type="entry name" value="SOLUTE CARRIER ORGANIC ANION TRANSPORTER FAMILY MEMBER 1B3"/>
    <property type="match status" value="1"/>
</dbReference>
<evidence type="ECO:0000256" key="1">
    <source>
        <dbReference type="ARBA" id="ARBA00004141"/>
    </source>
</evidence>
<dbReference type="GO" id="GO:0006811">
    <property type="term" value="P:monoatomic ion transport"/>
    <property type="evidence" value="ECO:0007669"/>
    <property type="project" value="UniProtKB-KW"/>
</dbReference>
<comment type="subcellular location">
    <subcellularLocation>
        <location evidence="3">Cell membrane</location>
        <topology evidence="3">Multi-pass membrane protein</topology>
    </subcellularLocation>
    <subcellularLocation>
        <location evidence="1">Membrane</location>
        <topology evidence="1">Multi-pass membrane protein</topology>
    </subcellularLocation>
</comment>
<dbReference type="GO" id="GO:0016323">
    <property type="term" value="C:basolateral plasma membrane"/>
    <property type="evidence" value="ECO:0007669"/>
    <property type="project" value="TreeGrafter"/>
</dbReference>
<reference evidence="4" key="3">
    <citation type="submission" date="2025-09" db="UniProtKB">
        <authorList>
            <consortium name="Ensembl"/>
        </authorList>
    </citation>
    <scope>IDENTIFICATION</scope>
</reference>
<feature type="transmembrane region" description="Helical" evidence="3">
    <location>
        <begin position="375"/>
        <end position="394"/>
    </location>
</feature>
<reference evidence="4" key="2">
    <citation type="submission" date="2025-08" db="UniProtKB">
        <authorList>
            <consortium name="Ensembl"/>
        </authorList>
    </citation>
    <scope>IDENTIFICATION</scope>
</reference>
<dbReference type="Proteomes" id="UP000472263">
    <property type="component" value="Chromosome 23"/>
</dbReference>
<keyword evidence="3" id="KW-1133">Transmembrane helix</keyword>
<comment type="similarity">
    <text evidence="3">Belongs to the organo anion transporter (TC 2.A.60) family.</text>
</comment>
<evidence type="ECO:0000256" key="3">
    <source>
        <dbReference type="RuleBase" id="RU362056"/>
    </source>
</evidence>
<keyword evidence="3" id="KW-0406">Ion transport</keyword>
<dbReference type="AlphaFoldDB" id="A0A667ZFD9"/>
<organism evidence="4 5">
    <name type="scientific">Myripristis murdjan</name>
    <name type="common">pinecone soldierfish</name>
    <dbReference type="NCBI Taxonomy" id="586833"/>
    <lineage>
        <taxon>Eukaryota</taxon>
        <taxon>Metazoa</taxon>
        <taxon>Chordata</taxon>
        <taxon>Craniata</taxon>
        <taxon>Vertebrata</taxon>
        <taxon>Euteleostomi</taxon>
        <taxon>Actinopterygii</taxon>
        <taxon>Neopterygii</taxon>
        <taxon>Teleostei</taxon>
        <taxon>Neoteleostei</taxon>
        <taxon>Acanthomorphata</taxon>
        <taxon>Holocentriformes</taxon>
        <taxon>Holocentridae</taxon>
        <taxon>Myripristis</taxon>
    </lineage>
</organism>
<feature type="transmembrane region" description="Helical" evidence="3">
    <location>
        <begin position="68"/>
        <end position="92"/>
    </location>
</feature>
<keyword evidence="3" id="KW-0813">Transport</keyword>
<dbReference type="NCBIfam" id="TIGR00805">
    <property type="entry name" value="oat"/>
    <property type="match status" value="1"/>
</dbReference>
<keyword evidence="3" id="KW-0472">Membrane</keyword>
<sequence>MLVHRISVVQREKALSIQESFTQQTLTCSFQLFLAAMSFVYFSKAFGGAYMKSSVTQIERRFDIPSSLIGVIDGSFEIGNLLVIAFVSYFGAKLHRPRLIGAGCLIMAAGSLCTALPHFFQGQSTSVSHRFSIYRIPFCLHSACEKEAGSSMWVYVFLGNMLRGIGETPIMPLGVSYLDDFSREENTAFYLVGILGPMFGFMLGSFCAKLYVDIGSVDLDTVTINYKDSRWVGAWWLGFIVTGVVMLLSGIPFWFLPKSLPKQGEDVFVLFLQPQKYLLLLEKIGIFAMYFFPSLKRLFRNSVFPVIILTALVSVNAFIGMITFKPKYMEQVYGQSSSKAILLIGIMNLPAVALGIITGGFVLKRFKLGVIGAARVALSSSLCSFCLLLTQYFLHCDNAEVAGLTISYQG</sequence>
<dbReference type="InterPro" id="IPR004156">
    <property type="entry name" value="OATP"/>
</dbReference>
<evidence type="ECO:0000313" key="4">
    <source>
        <dbReference type="Ensembl" id="ENSMMDP00005041800.1"/>
    </source>
</evidence>
<evidence type="ECO:0000256" key="2">
    <source>
        <dbReference type="ARBA" id="ARBA00023157"/>
    </source>
</evidence>
<dbReference type="GO" id="GO:0015125">
    <property type="term" value="F:bile acid transmembrane transporter activity"/>
    <property type="evidence" value="ECO:0007669"/>
    <property type="project" value="TreeGrafter"/>
</dbReference>
<comment type="caution">
    <text evidence="3">Lacks conserved residue(s) required for the propagation of feature annotation.</text>
</comment>
<dbReference type="FunFam" id="1.20.1250.20:FF:001008">
    <property type="entry name" value="Solute carrier organic anion transporter family member"/>
    <property type="match status" value="1"/>
</dbReference>
<gene>
    <name evidence="4" type="primary">LOC115355169</name>
</gene>
<feature type="transmembrane region" description="Helical" evidence="3">
    <location>
        <begin position="233"/>
        <end position="255"/>
    </location>
</feature>
<feature type="transmembrane region" description="Helical" evidence="3">
    <location>
        <begin position="188"/>
        <end position="212"/>
    </location>
</feature>
<evidence type="ECO:0000313" key="5">
    <source>
        <dbReference type="Proteomes" id="UP000472263"/>
    </source>
</evidence>
<feature type="transmembrane region" description="Helical" evidence="3">
    <location>
        <begin position="21"/>
        <end position="42"/>
    </location>
</feature>
<proteinExistence type="inferred from homology"/>
<dbReference type="GO" id="GO:0015347">
    <property type="term" value="F:sodium-independent organic anion transmembrane transporter activity"/>
    <property type="evidence" value="ECO:0007669"/>
    <property type="project" value="TreeGrafter"/>
</dbReference>
<dbReference type="GO" id="GO:0043252">
    <property type="term" value="P:sodium-independent organic anion transport"/>
    <property type="evidence" value="ECO:0007669"/>
    <property type="project" value="TreeGrafter"/>
</dbReference>
<keyword evidence="5" id="KW-1185">Reference proteome</keyword>
<dbReference type="SUPFAM" id="SSF103473">
    <property type="entry name" value="MFS general substrate transporter"/>
    <property type="match status" value="1"/>
</dbReference>
<keyword evidence="3" id="KW-0812">Transmembrane</keyword>
<dbReference type="GeneTree" id="ENSGT01150000286901"/>
<reference evidence="4" key="1">
    <citation type="submission" date="2019-06" db="EMBL/GenBank/DDBJ databases">
        <authorList>
            <consortium name="Wellcome Sanger Institute Data Sharing"/>
        </authorList>
    </citation>
    <scope>NUCLEOTIDE SEQUENCE [LARGE SCALE GENOMIC DNA]</scope>
</reference>
<dbReference type="Ensembl" id="ENSMMDT00005042648.1">
    <property type="protein sequence ID" value="ENSMMDP00005041800.1"/>
    <property type="gene ID" value="ENSMMDG00005019252.1"/>
</dbReference>
<feature type="transmembrane region" description="Helical" evidence="3">
    <location>
        <begin position="99"/>
        <end position="120"/>
    </location>
</feature>
<dbReference type="Pfam" id="PF03137">
    <property type="entry name" value="OATP"/>
    <property type="match status" value="1"/>
</dbReference>
<name>A0A667ZFD9_9TELE</name>
<dbReference type="PANTHER" id="PTHR11388">
    <property type="entry name" value="ORGANIC ANION TRANSPORTER"/>
    <property type="match status" value="1"/>
</dbReference>
<dbReference type="InterPro" id="IPR036259">
    <property type="entry name" value="MFS_trans_sf"/>
</dbReference>
<dbReference type="Gene3D" id="1.20.1250.20">
    <property type="entry name" value="MFS general substrate transporter like domains"/>
    <property type="match status" value="1"/>
</dbReference>
<accession>A0A667ZFD9</accession>
<keyword evidence="2" id="KW-1015">Disulfide bond</keyword>
<feature type="transmembrane region" description="Helical" evidence="3">
    <location>
        <begin position="304"/>
        <end position="324"/>
    </location>
</feature>
<feature type="transmembrane region" description="Helical" evidence="3">
    <location>
        <begin position="340"/>
        <end position="363"/>
    </location>
</feature>